<accession>A0A640KT06</accession>
<proteinExistence type="predicted"/>
<gene>
    <name evidence="2" type="ORF">LtaPh_3523400</name>
</gene>
<dbReference type="Proteomes" id="UP000419144">
    <property type="component" value="Unassembled WGS sequence"/>
</dbReference>
<name>A0A640KT06_LEITA</name>
<protein>
    <submittedName>
        <fullName evidence="2">Uncharacterized protein</fullName>
    </submittedName>
</protein>
<dbReference type="AlphaFoldDB" id="A0A640KT06"/>
<feature type="region of interest" description="Disordered" evidence="1">
    <location>
        <begin position="226"/>
        <end position="253"/>
    </location>
</feature>
<evidence type="ECO:0000256" key="1">
    <source>
        <dbReference type="SAM" id="MobiDB-lite"/>
    </source>
</evidence>
<sequence length="253" mass="27495">MRCPLLGRRTVATKAVVTWESAVSYSSAAYTTLTSRLRFSPTAASANAAVVTGMGTLLVDSPRHHSYVGTGGSSPALFRPTRVTRIPPQLARLLITGSAALLQVFMVAYQRESRKLRQEEQARAAAGEAQDPRWSGNPRVMSSMEAMQVLGLDRSFPDLYTTVQQAEANSTLTSALLPLAPGKARRTAQQNFERMFSLASKDENFFLAGKLSAAYRICVDPRWDERMSGEAETADGETRSTTEANAGEQGRSL</sequence>
<evidence type="ECO:0000313" key="3">
    <source>
        <dbReference type="Proteomes" id="UP000419144"/>
    </source>
</evidence>
<dbReference type="VEuPathDB" id="TriTrypDB:LtaPh_3523400"/>
<comment type="caution">
    <text evidence="2">The sequence shown here is derived from an EMBL/GenBank/DDBJ whole genome shotgun (WGS) entry which is preliminary data.</text>
</comment>
<keyword evidence="3" id="KW-1185">Reference proteome</keyword>
<dbReference type="OrthoDB" id="261247at2759"/>
<reference evidence="2" key="1">
    <citation type="submission" date="2019-11" db="EMBL/GenBank/DDBJ databases">
        <title>Leishmania tarentolae CDS.</title>
        <authorList>
            <person name="Goto Y."/>
            <person name="Yamagishi J."/>
        </authorList>
    </citation>
    <scope>NUCLEOTIDE SEQUENCE [LARGE SCALE GENOMIC DNA]</scope>
    <source>
        <strain evidence="2">Parrot Tar II</strain>
    </source>
</reference>
<evidence type="ECO:0000313" key="2">
    <source>
        <dbReference type="EMBL" id="GET92746.1"/>
    </source>
</evidence>
<organism evidence="2 3">
    <name type="scientific">Leishmania tarentolae</name>
    <name type="common">Sauroleishmania tarentolae</name>
    <dbReference type="NCBI Taxonomy" id="5689"/>
    <lineage>
        <taxon>Eukaryota</taxon>
        <taxon>Discoba</taxon>
        <taxon>Euglenozoa</taxon>
        <taxon>Kinetoplastea</taxon>
        <taxon>Metakinetoplastina</taxon>
        <taxon>Trypanosomatida</taxon>
        <taxon>Trypanosomatidae</taxon>
        <taxon>Leishmaniinae</taxon>
        <taxon>Leishmania</taxon>
        <taxon>lizard Leishmania</taxon>
    </lineage>
</organism>
<dbReference type="EMBL" id="BLBS01000056">
    <property type="protein sequence ID" value="GET92746.1"/>
    <property type="molecule type" value="Genomic_DNA"/>
</dbReference>